<feature type="non-terminal residue" evidence="1">
    <location>
        <position position="1"/>
    </location>
</feature>
<dbReference type="OrthoDB" id="416253at2759"/>
<proteinExistence type="predicted"/>
<evidence type="ECO:0000313" key="1">
    <source>
        <dbReference type="EMBL" id="JAT85323.1"/>
    </source>
</evidence>
<reference evidence="1" key="1">
    <citation type="submission" date="2015-09" db="EMBL/GenBank/DDBJ databases">
        <title>De novo assembly of Pectinophora gossypiella (Pink Bollworm) gut transcriptome.</title>
        <authorList>
            <person name="Tassone E.E."/>
        </authorList>
    </citation>
    <scope>NUCLEOTIDE SEQUENCE</scope>
</reference>
<organism evidence="1">
    <name type="scientific">Pectinophora gossypiella</name>
    <name type="common">Cotton pink bollworm</name>
    <name type="synonym">Depressaria gossypiella</name>
    <dbReference type="NCBI Taxonomy" id="13191"/>
    <lineage>
        <taxon>Eukaryota</taxon>
        <taxon>Metazoa</taxon>
        <taxon>Ecdysozoa</taxon>
        <taxon>Arthropoda</taxon>
        <taxon>Hexapoda</taxon>
        <taxon>Insecta</taxon>
        <taxon>Pterygota</taxon>
        <taxon>Neoptera</taxon>
        <taxon>Endopterygota</taxon>
        <taxon>Lepidoptera</taxon>
        <taxon>Glossata</taxon>
        <taxon>Ditrysia</taxon>
        <taxon>Gelechioidea</taxon>
        <taxon>Gelechiidae</taxon>
        <taxon>Apatetrinae</taxon>
        <taxon>Pectinophora</taxon>
    </lineage>
</organism>
<gene>
    <name evidence="1" type="ORF">g.16015</name>
</gene>
<feature type="non-terminal residue" evidence="1">
    <location>
        <position position="365"/>
    </location>
</feature>
<dbReference type="EMBL" id="GDQN01005731">
    <property type="protein sequence ID" value="JAT85323.1"/>
    <property type="molecule type" value="Transcribed_RNA"/>
</dbReference>
<accession>A0A1E1WEB1</accession>
<protein>
    <submittedName>
        <fullName evidence="1">Uncharacterized protein</fullName>
    </submittedName>
</protein>
<dbReference type="AlphaFoldDB" id="A0A1E1WEB1"/>
<sequence>LETKKEAVIEVPIKKSVSSRIAMFERQTTVDNSPHMPRIIDEVLKAQPPRNMETNNYQNANIFNNETEVSHNDDNHNFLIDNSLEIHRQASIIVDETIQHVSYVIDVQTSDEESNCIEISEEFNNDYNDKDLNVTSKGVTKEIATDNDLKTKQNPDEREFKPRTNEYLKVEDRLKRMQSRHEDVNIKKTKSTADLHIEEAVKGKVHQMIVRMNSVEKLVEKRTPISVKEQPRKRSVLEKIALFEQKLISSDTMNSTSTLRPPVAPTVGPVAPNAGPITALSGASIENSTTEEVSTIMPFNEYPEKYKAKIEGLLSAKATYGVMKDMQYITLANGKKMPVLALGTALMDPTLLPYIIGAAIDLGFR</sequence>
<name>A0A1E1WEB1_PECGO</name>